<protein>
    <recommendedName>
        <fullName evidence="3">cysteine desulfurase</fullName>
        <ecNumber evidence="3">2.8.1.7</ecNumber>
    </recommendedName>
</protein>
<dbReference type="Gene3D" id="3.90.1150.10">
    <property type="entry name" value="Aspartate Aminotransferase, domain 1"/>
    <property type="match status" value="1"/>
</dbReference>
<reference evidence="13 14" key="1">
    <citation type="journal article" date="2015" name="Sci. Rep.">
        <title>A comparative genomics and reductive dehalogenase gene transcription study of two chloroethene-respiring bacteria, Dehalococcoides mccartyi strains MB and 11a.</title>
        <authorList>
            <person name="Low A."/>
            <person name="Shen Z."/>
            <person name="Cheng D."/>
            <person name="Rogers M.J."/>
            <person name="Lee P.K."/>
            <person name="He J."/>
        </authorList>
    </citation>
    <scope>NUCLEOTIDE SEQUENCE [LARGE SCALE GENOMIC DNA]</scope>
    <source>
        <strain evidence="13 14">MB</strain>
    </source>
</reference>
<dbReference type="Pfam" id="PF00266">
    <property type="entry name" value="Aminotran_5"/>
    <property type="match status" value="1"/>
</dbReference>
<evidence type="ECO:0000256" key="9">
    <source>
        <dbReference type="ARBA" id="ARBA00023014"/>
    </source>
</evidence>
<evidence type="ECO:0000256" key="10">
    <source>
        <dbReference type="ARBA" id="ARBA00050776"/>
    </source>
</evidence>
<dbReference type="InterPro" id="IPR020578">
    <property type="entry name" value="Aminotrans_V_PyrdxlP_BS"/>
</dbReference>
<dbReference type="InterPro" id="IPR015421">
    <property type="entry name" value="PyrdxlP-dep_Trfase_major"/>
</dbReference>
<dbReference type="InterPro" id="IPR016454">
    <property type="entry name" value="Cysteine_dSase"/>
</dbReference>
<dbReference type="GO" id="GO:0031071">
    <property type="term" value="F:cysteine desulfurase activity"/>
    <property type="evidence" value="ECO:0007669"/>
    <property type="project" value="UniProtKB-EC"/>
</dbReference>
<accession>A0A0V8M3G8</accession>
<keyword evidence="7" id="KW-0663">Pyridoxal phosphate</keyword>
<keyword evidence="5" id="KW-0001">2Fe-2S</keyword>
<name>A0A0V8M3G8_9CHLR</name>
<dbReference type="PANTHER" id="PTHR11601">
    <property type="entry name" value="CYSTEINE DESULFURYLASE FAMILY MEMBER"/>
    <property type="match status" value="1"/>
</dbReference>
<dbReference type="InterPro" id="IPR000192">
    <property type="entry name" value="Aminotrans_V_dom"/>
</dbReference>
<feature type="domain" description="Aminotransferase class V" evidence="12">
    <location>
        <begin position="5"/>
        <end position="364"/>
    </location>
</feature>
<dbReference type="GO" id="GO:0051537">
    <property type="term" value="F:2 iron, 2 sulfur cluster binding"/>
    <property type="evidence" value="ECO:0007669"/>
    <property type="project" value="UniProtKB-KW"/>
</dbReference>
<dbReference type="NCBIfam" id="NF002806">
    <property type="entry name" value="PRK02948.1"/>
    <property type="match status" value="1"/>
</dbReference>
<evidence type="ECO:0000256" key="11">
    <source>
        <dbReference type="RuleBase" id="RU004504"/>
    </source>
</evidence>
<evidence type="ECO:0000256" key="2">
    <source>
        <dbReference type="ARBA" id="ARBA00006490"/>
    </source>
</evidence>
<evidence type="ECO:0000259" key="12">
    <source>
        <dbReference type="Pfam" id="PF00266"/>
    </source>
</evidence>
<dbReference type="AlphaFoldDB" id="A0A0V8M3G8"/>
<organism evidence="13 14">
    <name type="scientific">Dehalococcoides mccartyi</name>
    <dbReference type="NCBI Taxonomy" id="61435"/>
    <lineage>
        <taxon>Bacteria</taxon>
        <taxon>Bacillati</taxon>
        <taxon>Chloroflexota</taxon>
        <taxon>Dehalococcoidia</taxon>
        <taxon>Dehalococcoidales</taxon>
        <taxon>Dehalococcoidaceae</taxon>
        <taxon>Dehalococcoides</taxon>
    </lineage>
</organism>
<keyword evidence="8" id="KW-0408">Iron</keyword>
<dbReference type="InterPro" id="IPR015422">
    <property type="entry name" value="PyrdxlP-dep_Trfase_small"/>
</dbReference>
<evidence type="ECO:0000256" key="7">
    <source>
        <dbReference type="ARBA" id="ARBA00022898"/>
    </source>
</evidence>
<evidence type="ECO:0000313" key="13">
    <source>
        <dbReference type="EMBL" id="KSV18318.1"/>
    </source>
</evidence>
<evidence type="ECO:0000256" key="8">
    <source>
        <dbReference type="ARBA" id="ARBA00023004"/>
    </source>
</evidence>
<keyword evidence="9" id="KW-0411">Iron-sulfur</keyword>
<comment type="caution">
    <text evidence="13">The sequence shown here is derived from an EMBL/GenBank/DDBJ whole genome shotgun (WGS) entry which is preliminary data.</text>
</comment>
<dbReference type="SUPFAM" id="SSF53383">
    <property type="entry name" value="PLP-dependent transferases"/>
    <property type="match status" value="1"/>
</dbReference>
<comment type="catalytic activity">
    <reaction evidence="10">
        <text>(sulfur carrier)-H + L-cysteine = (sulfur carrier)-SH + L-alanine</text>
        <dbReference type="Rhea" id="RHEA:43892"/>
        <dbReference type="Rhea" id="RHEA-COMP:14737"/>
        <dbReference type="Rhea" id="RHEA-COMP:14739"/>
        <dbReference type="ChEBI" id="CHEBI:29917"/>
        <dbReference type="ChEBI" id="CHEBI:35235"/>
        <dbReference type="ChEBI" id="CHEBI:57972"/>
        <dbReference type="ChEBI" id="CHEBI:64428"/>
        <dbReference type="EC" id="2.8.1.7"/>
    </reaction>
</comment>
<dbReference type="PANTHER" id="PTHR11601:SF34">
    <property type="entry name" value="CYSTEINE DESULFURASE"/>
    <property type="match status" value="1"/>
</dbReference>
<dbReference type="Proteomes" id="UP000053577">
    <property type="component" value="Unassembled WGS sequence"/>
</dbReference>
<dbReference type="Gene3D" id="3.40.640.10">
    <property type="entry name" value="Type I PLP-dependent aspartate aminotransferase-like (Major domain)"/>
    <property type="match status" value="1"/>
</dbReference>
<evidence type="ECO:0000256" key="1">
    <source>
        <dbReference type="ARBA" id="ARBA00001933"/>
    </source>
</evidence>
<dbReference type="PATRIC" id="fig|61435.5.peg.510"/>
<comment type="similarity">
    <text evidence="2">Belongs to the class-V pyridoxal-phosphate-dependent aminotransferase family. NifS/IscS subfamily.</text>
</comment>
<dbReference type="RefSeq" id="WP_058292269.1">
    <property type="nucleotide sequence ID" value="NZ_JGYD01000011.1"/>
</dbReference>
<comment type="cofactor">
    <cofactor evidence="1 11">
        <name>pyridoxal 5'-phosphate</name>
        <dbReference type="ChEBI" id="CHEBI:597326"/>
    </cofactor>
</comment>
<dbReference type="FunFam" id="3.40.640.10:FF:000003">
    <property type="entry name" value="Cysteine desulfurase IscS"/>
    <property type="match status" value="1"/>
</dbReference>
<sequence>MDELIYLDNAASTPVDPRVVTAMLPYFTRHYGNPSAIHPMGRRADEALETAREQVAALINCQPEEVIFTSGGTESDNLAISGAAMAGRGRHIITSEIEHHAVLLACHALEKKGFEVTYLPVDSFGQVSPKDVEAAITPQTALVSIMAANNVIGTLQPVAEIGAVCRRQGVIFHTDAVQMAGHLPLDVKRDNIDLLSLSAHKFNGPKGVGILYAKGDVPLAPLILGGGQESGLRSGTENVPGIAGLGLAAGIASLEMQEEAGRVSSLRKKLAEAILGSISGSRLNGHPQKRLPGNLNISFEGVEGEYLSKELAKQGICVSTGSACSSASHEAPYVLLATGLERDLANCSIRLSLGKMTTPEHIQKTADTLSAVVSQIRRQTPVW</sequence>
<dbReference type="PIRSF" id="PIRSF005572">
    <property type="entry name" value="NifS"/>
    <property type="match status" value="1"/>
</dbReference>
<evidence type="ECO:0000256" key="4">
    <source>
        <dbReference type="ARBA" id="ARBA00022679"/>
    </source>
</evidence>
<dbReference type="InterPro" id="IPR015424">
    <property type="entry name" value="PyrdxlP-dep_Trfase"/>
</dbReference>
<dbReference type="OrthoDB" id="9808002at2"/>
<dbReference type="EMBL" id="JGYD01000011">
    <property type="protein sequence ID" value="KSV18318.1"/>
    <property type="molecule type" value="Genomic_DNA"/>
</dbReference>
<dbReference type="PROSITE" id="PS00595">
    <property type="entry name" value="AA_TRANSFER_CLASS_5"/>
    <property type="match status" value="1"/>
</dbReference>
<evidence type="ECO:0000256" key="5">
    <source>
        <dbReference type="ARBA" id="ARBA00022714"/>
    </source>
</evidence>
<dbReference type="GO" id="GO:0046872">
    <property type="term" value="F:metal ion binding"/>
    <property type="evidence" value="ECO:0007669"/>
    <property type="project" value="UniProtKB-KW"/>
</dbReference>
<proteinExistence type="inferred from homology"/>
<keyword evidence="6" id="KW-0479">Metal-binding</keyword>
<evidence type="ECO:0000256" key="3">
    <source>
        <dbReference type="ARBA" id="ARBA00012239"/>
    </source>
</evidence>
<gene>
    <name evidence="13" type="ORF">DA01_02520</name>
</gene>
<keyword evidence="4" id="KW-0808">Transferase</keyword>
<dbReference type="EC" id="2.8.1.7" evidence="3"/>
<evidence type="ECO:0000256" key="6">
    <source>
        <dbReference type="ARBA" id="ARBA00022723"/>
    </source>
</evidence>
<evidence type="ECO:0000313" key="14">
    <source>
        <dbReference type="Proteomes" id="UP000053577"/>
    </source>
</evidence>